<evidence type="ECO:0000313" key="2">
    <source>
        <dbReference type="Proteomes" id="UP000789342"/>
    </source>
</evidence>
<proteinExistence type="predicted"/>
<reference evidence="1" key="1">
    <citation type="submission" date="2021-06" db="EMBL/GenBank/DDBJ databases">
        <authorList>
            <person name="Kallberg Y."/>
            <person name="Tangrot J."/>
            <person name="Rosling A."/>
        </authorList>
    </citation>
    <scope>NUCLEOTIDE SEQUENCE</scope>
    <source>
        <strain evidence="1">CL551</strain>
    </source>
</reference>
<protein>
    <submittedName>
        <fullName evidence="1">5643_t:CDS:1</fullName>
    </submittedName>
</protein>
<dbReference type="AlphaFoldDB" id="A0A9N9H201"/>
<evidence type="ECO:0000313" key="1">
    <source>
        <dbReference type="EMBL" id="CAG8650832.1"/>
    </source>
</evidence>
<feature type="non-terminal residue" evidence="1">
    <location>
        <position position="118"/>
    </location>
</feature>
<gene>
    <name evidence="1" type="ORF">AMORRO_LOCUS9957</name>
</gene>
<dbReference type="OrthoDB" id="2421246at2759"/>
<dbReference type="Proteomes" id="UP000789342">
    <property type="component" value="Unassembled WGS sequence"/>
</dbReference>
<accession>A0A9N9H201</accession>
<dbReference type="EMBL" id="CAJVPV010010393">
    <property type="protein sequence ID" value="CAG8650832.1"/>
    <property type="molecule type" value="Genomic_DNA"/>
</dbReference>
<keyword evidence="2" id="KW-1185">Reference proteome</keyword>
<name>A0A9N9H201_9GLOM</name>
<comment type="caution">
    <text evidence="1">The sequence shown here is derived from an EMBL/GenBank/DDBJ whole genome shotgun (WGS) entry which is preliminary data.</text>
</comment>
<sequence length="118" mass="14429">IQQLKDSDEKYKQIDEYSQKKAKKWLKGFVDSLSEDRLWERFIEYGRQPDIMFVLKYLEVFFELLYVECSRLYCTQQKKKNDEIKLWRETNDGMYYVRKVLKPDKDQFGVVGVQICYI</sequence>
<organism evidence="1 2">
    <name type="scientific">Acaulospora morrowiae</name>
    <dbReference type="NCBI Taxonomy" id="94023"/>
    <lineage>
        <taxon>Eukaryota</taxon>
        <taxon>Fungi</taxon>
        <taxon>Fungi incertae sedis</taxon>
        <taxon>Mucoromycota</taxon>
        <taxon>Glomeromycotina</taxon>
        <taxon>Glomeromycetes</taxon>
        <taxon>Diversisporales</taxon>
        <taxon>Acaulosporaceae</taxon>
        <taxon>Acaulospora</taxon>
    </lineage>
</organism>